<proteinExistence type="inferred from homology"/>
<feature type="domain" description="PPE" evidence="3">
    <location>
        <begin position="32"/>
        <end position="175"/>
    </location>
</feature>
<reference evidence="4 5" key="1">
    <citation type="submission" date="2019-02" db="EMBL/GenBank/DDBJ databases">
        <title>Draft genome sequence of Amycolatopsis sp. 8-3EHSu isolated from roots of Suaeda maritima.</title>
        <authorList>
            <person name="Duangmal K."/>
            <person name="Chantavorakit T."/>
        </authorList>
    </citation>
    <scope>NUCLEOTIDE SEQUENCE [LARGE SCALE GENOMIC DNA]</scope>
    <source>
        <strain evidence="4 5">8-3EHSu</strain>
    </source>
</reference>
<feature type="compositionally biased region" description="Low complexity" evidence="2">
    <location>
        <begin position="459"/>
        <end position="474"/>
    </location>
</feature>
<feature type="region of interest" description="Disordered" evidence="2">
    <location>
        <begin position="194"/>
        <end position="418"/>
    </location>
</feature>
<evidence type="ECO:0000256" key="1">
    <source>
        <dbReference type="ARBA" id="ARBA00010652"/>
    </source>
</evidence>
<feature type="compositionally biased region" description="Low complexity" evidence="2">
    <location>
        <begin position="258"/>
        <end position="267"/>
    </location>
</feature>
<evidence type="ECO:0000256" key="2">
    <source>
        <dbReference type="SAM" id="MobiDB-lite"/>
    </source>
</evidence>
<dbReference type="Gene3D" id="1.20.1260.20">
    <property type="entry name" value="PPE superfamily"/>
    <property type="match status" value="1"/>
</dbReference>
<dbReference type="InterPro" id="IPR038332">
    <property type="entry name" value="PPE_sf"/>
</dbReference>
<dbReference type="InterPro" id="IPR000030">
    <property type="entry name" value="PPE_dom"/>
</dbReference>
<feature type="compositionally biased region" description="Pro residues" evidence="2">
    <location>
        <begin position="268"/>
        <end position="279"/>
    </location>
</feature>
<evidence type="ECO:0000259" key="3">
    <source>
        <dbReference type="Pfam" id="PF00823"/>
    </source>
</evidence>
<feature type="compositionally biased region" description="Low complexity" evidence="2">
    <location>
        <begin position="280"/>
        <end position="291"/>
    </location>
</feature>
<feature type="region of interest" description="Disordered" evidence="2">
    <location>
        <begin position="445"/>
        <end position="549"/>
    </location>
</feature>
<protein>
    <submittedName>
        <fullName evidence="4">PPE domain-containing protein</fullName>
    </submittedName>
</protein>
<dbReference type="Proteomes" id="UP000292003">
    <property type="component" value="Unassembled WGS sequence"/>
</dbReference>
<feature type="compositionally biased region" description="Low complexity" evidence="2">
    <location>
        <begin position="329"/>
        <end position="349"/>
    </location>
</feature>
<organism evidence="4 5">
    <name type="scientific">Amycolatopsis suaedae</name>
    <dbReference type="NCBI Taxonomy" id="2510978"/>
    <lineage>
        <taxon>Bacteria</taxon>
        <taxon>Bacillati</taxon>
        <taxon>Actinomycetota</taxon>
        <taxon>Actinomycetes</taxon>
        <taxon>Pseudonocardiales</taxon>
        <taxon>Pseudonocardiaceae</taxon>
        <taxon>Amycolatopsis</taxon>
    </lineage>
</organism>
<dbReference type="OrthoDB" id="3695206at2"/>
<gene>
    <name evidence="4" type="ORF">EWH70_05035</name>
</gene>
<feature type="compositionally biased region" description="Pro residues" evidence="2">
    <location>
        <begin position="292"/>
        <end position="304"/>
    </location>
</feature>
<dbReference type="EMBL" id="SFCC01000002">
    <property type="protein sequence ID" value="RZQ65252.1"/>
    <property type="molecule type" value="Genomic_DNA"/>
</dbReference>
<name>A0A4Q7JDU7_9PSEU</name>
<feature type="compositionally biased region" description="Low complexity" evidence="2">
    <location>
        <begin position="203"/>
        <end position="227"/>
    </location>
</feature>
<sequence>MSVVDIPAMVERLRTHRFDGYTNEMLATEIQAFRTGRGSDSVGDAVEALRAVAKELSNTDRTLREELAKLGVDWTSGAGTRAGAVLTEHAGFSDAANDRVNRSAGLLFAQGEAFTRTLHKLPDAQQLLAGSGELTLGDEIMSLIGYETDHVKAVKASREARQQAIGALNEYAQESGQHLSESQSIDQPDMMRMVGDSESSTQAAGAAVKVDPVPDVPVTGGKGTVPASVPAGPVGGYDPPTPPMGFPRPGTGAGVPDTTTPSGTAPPSSSPPPAAPPPQTGVVGPVPGTRPSDPPAARPSPAPSPGTTGPGGLVVPPTGAGTGPGGQSGQPARPGTPGFVPGKTGVTPGVPAPGGTSGAPFGKIPATGGDAGFGKVAGGGGADGLLGKQGGDEALGKGRVMGAGPQAPASGPVSGAGFTNVPRPAGGVGDFAAGAAALGAGGVAGAVSGDDERRGRGVGRSAPGAGRPGAGRVPIGDLPEEELRALRNADKLGDREGRRGANYLEKAAPQDGDEDADHVRRYGIDDQDLFSDQRMVSPDVIGDHGGEQR</sequence>
<evidence type="ECO:0000313" key="4">
    <source>
        <dbReference type="EMBL" id="RZQ65252.1"/>
    </source>
</evidence>
<comment type="similarity">
    <text evidence="1">Belongs to the mycobacterial PPE family.</text>
</comment>
<comment type="caution">
    <text evidence="4">The sequence shown here is derived from an EMBL/GenBank/DDBJ whole genome shotgun (WGS) entry which is preliminary data.</text>
</comment>
<feature type="compositionally biased region" description="Basic and acidic residues" evidence="2">
    <location>
        <begin position="481"/>
        <end position="499"/>
    </location>
</feature>
<dbReference type="Pfam" id="PF00823">
    <property type="entry name" value="PPE"/>
    <property type="match status" value="1"/>
</dbReference>
<feature type="compositionally biased region" description="Gly residues" evidence="2">
    <location>
        <begin position="369"/>
        <end position="389"/>
    </location>
</feature>
<dbReference type="AlphaFoldDB" id="A0A4Q7JDU7"/>
<accession>A0A4Q7JDU7</accession>
<evidence type="ECO:0000313" key="5">
    <source>
        <dbReference type="Proteomes" id="UP000292003"/>
    </source>
</evidence>
<keyword evidence="5" id="KW-1185">Reference proteome</keyword>